<feature type="transmembrane region" description="Helical" evidence="1">
    <location>
        <begin position="157"/>
        <end position="174"/>
    </location>
</feature>
<keyword evidence="1" id="KW-0472">Membrane</keyword>
<keyword evidence="3" id="KW-1185">Reference proteome</keyword>
<dbReference type="Proteomes" id="UP000270927">
    <property type="component" value="Unassembled WGS sequence"/>
</dbReference>
<name>A0A3N2QBH8_9BACT</name>
<evidence type="ECO:0000256" key="1">
    <source>
        <dbReference type="SAM" id="Phobius"/>
    </source>
</evidence>
<evidence type="ECO:0000313" key="3">
    <source>
        <dbReference type="Proteomes" id="UP000270927"/>
    </source>
</evidence>
<keyword evidence="1" id="KW-0812">Transmembrane</keyword>
<protein>
    <submittedName>
        <fullName evidence="2">Uncharacterized protein</fullName>
    </submittedName>
</protein>
<evidence type="ECO:0000313" key="2">
    <source>
        <dbReference type="EMBL" id="ROT47121.1"/>
    </source>
</evidence>
<keyword evidence="1" id="KW-1133">Transmembrane helix</keyword>
<organism evidence="2 3">
    <name type="scientific">Candidatus Cardinium hertigii</name>
    <dbReference type="NCBI Taxonomy" id="247481"/>
    <lineage>
        <taxon>Bacteria</taxon>
        <taxon>Pseudomonadati</taxon>
        <taxon>Bacteroidota</taxon>
        <taxon>Cytophagia</taxon>
        <taxon>Cytophagales</taxon>
        <taxon>Amoebophilaceae</taxon>
        <taxon>Candidatus Cardinium</taxon>
    </lineage>
</organism>
<proteinExistence type="predicted"/>
<accession>A0A3N2QBH8</accession>
<comment type="caution">
    <text evidence="2">The sequence shown here is derived from an EMBL/GenBank/DDBJ whole genome shotgun (WGS) entry which is preliminary data.</text>
</comment>
<gene>
    <name evidence="2" type="ORF">EDM02_04530</name>
</gene>
<reference evidence="2 3" key="1">
    <citation type="submission" date="2018-09" db="EMBL/GenBank/DDBJ databases">
        <title>Comparative Genomics of Wolbachia-Cardinium Dual Endosymbiosis in a Plant-Parasitic Nematode.</title>
        <authorList>
            <person name="Brown A.M.V."/>
            <person name="Wasala S.K."/>
            <person name="Howe D.K."/>
            <person name="Peetz A.B."/>
            <person name="Zasada I.A."/>
            <person name="Denver D.R."/>
        </authorList>
    </citation>
    <scope>NUCLEOTIDE SEQUENCE [LARGE SCALE GENOMIC DNA]</scope>
    <source>
        <strain evidence="2 3">Pp_1</strain>
    </source>
</reference>
<sequence length="180" mass="20440">MHITKKLIGCIVMLLCNCRNIYVHQMIDNTNEINQLNSYKSNESDYQKEISEHITVLHSILEKDLPEIFQELQNIPLNDKIAKEKIAALKSTLEKINIASPFISSLEPLCSKIQASETKILLLQDQLKQVEAPLAEELQKAQQENALLSLSNRRLKWVGGIALCMVVGGGIYYYRDNITN</sequence>
<dbReference type="EMBL" id="RARA01000026">
    <property type="protein sequence ID" value="ROT47121.1"/>
    <property type="molecule type" value="Genomic_DNA"/>
</dbReference>
<dbReference type="RefSeq" id="WP_123663376.1">
    <property type="nucleotide sequence ID" value="NZ_RARA01000026.1"/>
</dbReference>
<dbReference type="AlphaFoldDB" id="A0A3N2QBH8"/>